<keyword evidence="5 6" id="KW-0472">Membrane</keyword>
<dbReference type="PANTHER" id="PTHR43791">
    <property type="entry name" value="PERMEASE-RELATED"/>
    <property type="match status" value="1"/>
</dbReference>
<feature type="transmembrane region" description="Helical" evidence="6">
    <location>
        <begin position="38"/>
        <end position="56"/>
    </location>
</feature>
<sequence>MDGRINKTAHGTVDAASVDDGVDSDSNGKVDIKKEREFLWRLDLGLLTIGFLGYVFKYLDQINISNAYVSGMQDDLKLYGDELNYFTTYFNIGYMVMLFPSCILVSYIGPSIWLPACEVLWGVFTCCLSTVTSAEQVYGLRFLIGFFEGVTWPGYYTIISQWYLPHELALRMSIYNIAQPVGAMMSGAMQGALATNLNGSFGRAGWRWAFLINGVCTIFIALIAFIVLPGYPERPNPLSKFYLKPRHIEVALARGRRVGRKAQTGITIKSFLRTFKIWFYWAIVIAWPIGGNTVPTNYFNLWLKSLKNADGTAKYSVGMLNYLPIVGQAIQLVAEVLFSSLSDRFGRFPFLLLHSAVNIASLVILIVRPANQQTHMAGYYLNYVGGVSLMLLCSWASTHLQDEPEARTILFASGTIIAYALNAFVPIAAFPASEAPHWRIGAKLYLGFAVLALFIFIGIHIGFRRDAKKKATQQQVQAEF</sequence>
<dbReference type="Pfam" id="PF07690">
    <property type="entry name" value="MFS_1"/>
    <property type="match status" value="1"/>
</dbReference>
<organism evidence="8 9">
    <name type="scientific">Aspergillus cavernicola</name>
    <dbReference type="NCBI Taxonomy" id="176166"/>
    <lineage>
        <taxon>Eukaryota</taxon>
        <taxon>Fungi</taxon>
        <taxon>Dikarya</taxon>
        <taxon>Ascomycota</taxon>
        <taxon>Pezizomycotina</taxon>
        <taxon>Eurotiomycetes</taxon>
        <taxon>Eurotiomycetidae</taxon>
        <taxon>Eurotiales</taxon>
        <taxon>Aspergillaceae</taxon>
        <taxon>Aspergillus</taxon>
        <taxon>Aspergillus subgen. Nidulantes</taxon>
    </lineage>
</organism>
<evidence type="ECO:0000256" key="6">
    <source>
        <dbReference type="SAM" id="Phobius"/>
    </source>
</evidence>
<dbReference type="Proteomes" id="UP001610335">
    <property type="component" value="Unassembled WGS sequence"/>
</dbReference>
<dbReference type="PANTHER" id="PTHR43791:SF64">
    <property type="entry name" value="MAJOR FACILITATOR SUPERFAMILY (MFS) PROFILE DOMAIN-CONTAINING PROTEIN"/>
    <property type="match status" value="1"/>
</dbReference>
<feature type="transmembrane region" description="Helical" evidence="6">
    <location>
        <begin position="350"/>
        <end position="367"/>
    </location>
</feature>
<keyword evidence="9" id="KW-1185">Reference proteome</keyword>
<feature type="transmembrane region" description="Helical" evidence="6">
    <location>
        <begin position="208"/>
        <end position="231"/>
    </location>
</feature>
<evidence type="ECO:0000256" key="5">
    <source>
        <dbReference type="ARBA" id="ARBA00023136"/>
    </source>
</evidence>
<feature type="transmembrane region" description="Helical" evidence="6">
    <location>
        <begin position="168"/>
        <end position="188"/>
    </location>
</feature>
<dbReference type="InterPro" id="IPR011701">
    <property type="entry name" value="MFS"/>
</dbReference>
<comment type="caution">
    <text evidence="8">The sequence shown here is derived from an EMBL/GenBank/DDBJ whole genome shotgun (WGS) entry which is preliminary data.</text>
</comment>
<feature type="transmembrane region" description="Helical" evidence="6">
    <location>
        <begin position="138"/>
        <end position="156"/>
    </location>
</feature>
<dbReference type="InterPro" id="IPR036259">
    <property type="entry name" value="MFS_trans_sf"/>
</dbReference>
<gene>
    <name evidence="8" type="ORF">BDW59DRAFT_173376</name>
</gene>
<keyword evidence="2" id="KW-0813">Transport</keyword>
<feature type="transmembrane region" description="Helical" evidence="6">
    <location>
        <begin position="379"/>
        <end position="397"/>
    </location>
</feature>
<accession>A0ABR4I724</accession>
<evidence type="ECO:0000259" key="7">
    <source>
        <dbReference type="PROSITE" id="PS50850"/>
    </source>
</evidence>
<evidence type="ECO:0000256" key="2">
    <source>
        <dbReference type="ARBA" id="ARBA00022448"/>
    </source>
</evidence>
<feature type="transmembrane region" description="Helical" evidence="6">
    <location>
        <begin position="86"/>
        <end position="105"/>
    </location>
</feature>
<dbReference type="SUPFAM" id="SSF103473">
    <property type="entry name" value="MFS general substrate transporter"/>
    <property type="match status" value="1"/>
</dbReference>
<dbReference type="PROSITE" id="PS50850">
    <property type="entry name" value="MFS"/>
    <property type="match status" value="1"/>
</dbReference>
<feature type="transmembrane region" description="Helical" evidence="6">
    <location>
        <begin position="112"/>
        <end position="132"/>
    </location>
</feature>
<keyword evidence="4 6" id="KW-1133">Transmembrane helix</keyword>
<dbReference type="EMBL" id="JBFXLS010000051">
    <property type="protein sequence ID" value="KAL2823548.1"/>
    <property type="molecule type" value="Genomic_DNA"/>
</dbReference>
<feature type="transmembrane region" description="Helical" evidence="6">
    <location>
        <begin position="409"/>
        <end position="432"/>
    </location>
</feature>
<name>A0ABR4I724_9EURO</name>
<evidence type="ECO:0000256" key="3">
    <source>
        <dbReference type="ARBA" id="ARBA00022692"/>
    </source>
</evidence>
<evidence type="ECO:0000256" key="4">
    <source>
        <dbReference type="ARBA" id="ARBA00022989"/>
    </source>
</evidence>
<feature type="transmembrane region" description="Helical" evidence="6">
    <location>
        <begin position="444"/>
        <end position="463"/>
    </location>
</feature>
<evidence type="ECO:0000313" key="8">
    <source>
        <dbReference type="EMBL" id="KAL2823548.1"/>
    </source>
</evidence>
<evidence type="ECO:0000313" key="9">
    <source>
        <dbReference type="Proteomes" id="UP001610335"/>
    </source>
</evidence>
<feature type="domain" description="Major facilitator superfamily (MFS) profile" evidence="7">
    <location>
        <begin position="46"/>
        <end position="480"/>
    </location>
</feature>
<evidence type="ECO:0000256" key="1">
    <source>
        <dbReference type="ARBA" id="ARBA00004141"/>
    </source>
</evidence>
<proteinExistence type="predicted"/>
<keyword evidence="3 6" id="KW-0812">Transmembrane</keyword>
<feature type="transmembrane region" description="Helical" evidence="6">
    <location>
        <begin position="319"/>
        <end position="338"/>
    </location>
</feature>
<dbReference type="Gene3D" id="1.20.1250.20">
    <property type="entry name" value="MFS general substrate transporter like domains"/>
    <property type="match status" value="2"/>
</dbReference>
<reference evidence="8 9" key="1">
    <citation type="submission" date="2024-07" db="EMBL/GenBank/DDBJ databases">
        <title>Section-level genome sequencing and comparative genomics of Aspergillus sections Usti and Cavernicolus.</title>
        <authorList>
            <consortium name="Lawrence Berkeley National Laboratory"/>
            <person name="Nybo J.L."/>
            <person name="Vesth T.C."/>
            <person name="Theobald S."/>
            <person name="Frisvad J.C."/>
            <person name="Larsen T.O."/>
            <person name="Kjaerboelling I."/>
            <person name="Rothschild-Mancinelli K."/>
            <person name="Lyhne E.K."/>
            <person name="Kogle M.E."/>
            <person name="Barry K."/>
            <person name="Clum A."/>
            <person name="Na H."/>
            <person name="Ledsgaard L."/>
            <person name="Lin J."/>
            <person name="Lipzen A."/>
            <person name="Kuo A."/>
            <person name="Riley R."/>
            <person name="Mondo S."/>
            <person name="LaButti K."/>
            <person name="Haridas S."/>
            <person name="Pangalinan J."/>
            <person name="Salamov A.A."/>
            <person name="Simmons B.A."/>
            <person name="Magnuson J.K."/>
            <person name="Chen J."/>
            <person name="Drula E."/>
            <person name="Henrissat B."/>
            <person name="Wiebenga A."/>
            <person name="Lubbers R.J."/>
            <person name="Gomes A.C."/>
            <person name="Makela M.R."/>
            <person name="Stajich J."/>
            <person name="Grigoriev I.V."/>
            <person name="Mortensen U.H."/>
            <person name="De vries R.P."/>
            <person name="Baker S.E."/>
            <person name="Andersen M.R."/>
        </authorList>
    </citation>
    <scope>NUCLEOTIDE SEQUENCE [LARGE SCALE GENOMIC DNA]</scope>
    <source>
        <strain evidence="8 9">CBS 600.67</strain>
    </source>
</reference>
<dbReference type="InterPro" id="IPR020846">
    <property type="entry name" value="MFS_dom"/>
</dbReference>
<comment type="subcellular location">
    <subcellularLocation>
        <location evidence="1">Membrane</location>
        <topology evidence="1">Multi-pass membrane protein</topology>
    </subcellularLocation>
</comment>
<protein>
    <submittedName>
        <fullName evidence="8">Major facilitator superfamily domain-containing protein</fullName>
    </submittedName>
</protein>
<feature type="transmembrane region" description="Helical" evidence="6">
    <location>
        <begin position="278"/>
        <end position="299"/>
    </location>
</feature>